<organism evidence="2">
    <name type="scientific">Anguilla anguilla</name>
    <name type="common">European freshwater eel</name>
    <name type="synonym">Muraena anguilla</name>
    <dbReference type="NCBI Taxonomy" id="7936"/>
    <lineage>
        <taxon>Eukaryota</taxon>
        <taxon>Metazoa</taxon>
        <taxon>Chordata</taxon>
        <taxon>Craniata</taxon>
        <taxon>Vertebrata</taxon>
        <taxon>Euteleostomi</taxon>
        <taxon>Actinopterygii</taxon>
        <taxon>Neopterygii</taxon>
        <taxon>Teleostei</taxon>
        <taxon>Anguilliformes</taxon>
        <taxon>Anguillidae</taxon>
        <taxon>Anguilla</taxon>
    </lineage>
</organism>
<protein>
    <recommendedName>
        <fullName evidence="1">DUS-like FMN-binding domain-containing protein</fullName>
    </recommendedName>
</protein>
<name>A0A0E9PIA3_ANGAN</name>
<evidence type="ECO:0000313" key="2">
    <source>
        <dbReference type="EMBL" id="JAH04027.1"/>
    </source>
</evidence>
<reference evidence="2" key="2">
    <citation type="journal article" date="2015" name="Fish Shellfish Immunol.">
        <title>Early steps in the European eel (Anguilla anguilla)-Vibrio vulnificus interaction in the gills: Role of the RtxA13 toxin.</title>
        <authorList>
            <person name="Callol A."/>
            <person name="Pajuelo D."/>
            <person name="Ebbesson L."/>
            <person name="Teles M."/>
            <person name="MacKenzie S."/>
            <person name="Amaro C."/>
        </authorList>
    </citation>
    <scope>NUCLEOTIDE SEQUENCE</scope>
</reference>
<dbReference type="SUPFAM" id="SSF51395">
    <property type="entry name" value="FMN-linked oxidoreductases"/>
    <property type="match status" value="1"/>
</dbReference>
<dbReference type="InterPro" id="IPR035587">
    <property type="entry name" value="DUS-like_FMN-bd"/>
</dbReference>
<dbReference type="AlphaFoldDB" id="A0A0E9PIA3"/>
<sequence length="37" mass="4185">MAEGYGACLINKPKLIRDMVRLVRNQVNNPITLCPSR</sequence>
<feature type="domain" description="DUS-like FMN-binding" evidence="1">
    <location>
        <begin position="3"/>
        <end position="33"/>
    </location>
</feature>
<evidence type="ECO:0000259" key="1">
    <source>
        <dbReference type="Pfam" id="PF01207"/>
    </source>
</evidence>
<dbReference type="EMBL" id="GBXM01104550">
    <property type="protein sequence ID" value="JAH04027.1"/>
    <property type="molecule type" value="Transcribed_RNA"/>
</dbReference>
<dbReference type="Pfam" id="PF01207">
    <property type="entry name" value="Dus"/>
    <property type="match status" value="1"/>
</dbReference>
<accession>A0A0E9PIA3</accession>
<reference evidence="2" key="1">
    <citation type="submission" date="2014-11" db="EMBL/GenBank/DDBJ databases">
        <authorList>
            <person name="Amaro Gonzalez C."/>
        </authorList>
    </citation>
    <scope>NUCLEOTIDE SEQUENCE</scope>
</reference>
<proteinExistence type="predicted"/>